<evidence type="ECO:0000256" key="4">
    <source>
        <dbReference type="ARBA" id="ARBA00023136"/>
    </source>
</evidence>
<feature type="transmembrane region" description="Helical" evidence="6">
    <location>
        <begin position="519"/>
        <end position="543"/>
    </location>
</feature>
<dbReference type="SUPFAM" id="SSF103473">
    <property type="entry name" value="MFS general substrate transporter"/>
    <property type="match status" value="1"/>
</dbReference>
<dbReference type="PANTHER" id="PTHR23502">
    <property type="entry name" value="MAJOR FACILITATOR SUPERFAMILY"/>
    <property type="match status" value="1"/>
</dbReference>
<keyword evidence="4 6" id="KW-0472">Membrane</keyword>
<feature type="transmembrane region" description="Helical" evidence="6">
    <location>
        <begin position="175"/>
        <end position="200"/>
    </location>
</feature>
<feature type="transmembrane region" description="Helical" evidence="6">
    <location>
        <begin position="116"/>
        <end position="133"/>
    </location>
</feature>
<evidence type="ECO:0000256" key="3">
    <source>
        <dbReference type="ARBA" id="ARBA00022989"/>
    </source>
</evidence>
<organism evidence="8 9">
    <name type="scientific">Pleurostoma richardsiae</name>
    <dbReference type="NCBI Taxonomy" id="41990"/>
    <lineage>
        <taxon>Eukaryota</taxon>
        <taxon>Fungi</taxon>
        <taxon>Dikarya</taxon>
        <taxon>Ascomycota</taxon>
        <taxon>Pezizomycotina</taxon>
        <taxon>Sordariomycetes</taxon>
        <taxon>Sordariomycetidae</taxon>
        <taxon>Calosphaeriales</taxon>
        <taxon>Pleurostomataceae</taxon>
        <taxon>Pleurostoma</taxon>
    </lineage>
</organism>
<feature type="transmembrane region" description="Helical" evidence="6">
    <location>
        <begin position="139"/>
        <end position="163"/>
    </location>
</feature>
<evidence type="ECO:0000256" key="6">
    <source>
        <dbReference type="SAM" id="Phobius"/>
    </source>
</evidence>
<feature type="transmembrane region" description="Helical" evidence="6">
    <location>
        <begin position="370"/>
        <end position="394"/>
    </location>
</feature>
<reference evidence="8" key="1">
    <citation type="submission" date="2022-07" db="EMBL/GenBank/DDBJ databases">
        <title>Fungi with potential for degradation of polypropylene.</title>
        <authorList>
            <person name="Gostincar C."/>
        </authorList>
    </citation>
    <scope>NUCLEOTIDE SEQUENCE</scope>
    <source>
        <strain evidence="8">EXF-13308</strain>
    </source>
</reference>
<dbReference type="Gene3D" id="1.20.1250.20">
    <property type="entry name" value="MFS general substrate transporter like domains"/>
    <property type="match status" value="1"/>
</dbReference>
<feature type="transmembrane region" description="Helical" evidence="6">
    <location>
        <begin position="49"/>
        <end position="71"/>
    </location>
</feature>
<protein>
    <submittedName>
        <fullName evidence="8">Mfs general substrate transporter</fullName>
    </submittedName>
</protein>
<evidence type="ECO:0000313" key="8">
    <source>
        <dbReference type="EMBL" id="KAJ9137446.1"/>
    </source>
</evidence>
<evidence type="ECO:0000256" key="2">
    <source>
        <dbReference type="ARBA" id="ARBA00022692"/>
    </source>
</evidence>
<feature type="transmembrane region" description="Helical" evidence="6">
    <location>
        <begin position="455"/>
        <end position="483"/>
    </location>
</feature>
<keyword evidence="2 6" id="KW-0812">Transmembrane</keyword>
<proteinExistence type="predicted"/>
<evidence type="ECO:0000256" key="5">
    <source>
        <dbReference type="SAM" id="MobiDB-lite"/>
    </source>
</evidence>
<feature type="transmembrane region" description="Helical" evidence="6">
    <location>
        <begin position="206"/>
        <end position="226"/>
    </location>
</feature>
<feature type="transmembrane region" description="Helical" evidence="6">
    <location>
        <begin position="83"/>
        <end position="104"/>
    </location>
</feature>
<dbReference type="GO" id="GO:0022857">
    <property type="term" value="F:transmembrane transporter activity"/>
    <property type="evidence" value="ECO:0007669"/>
    <property type="project" value="InterPro"/>
</dbReference>
<dbReference type="PROSITE" id="PS50850">
    <property type="entry name" value="MFS"/>
    <property type="match status" value="1"/>
</dbReference>
<dbReference type="GO" id="GO:0005886">
    <property type="term" value="C:plasma membrane"/>
    <property type="evidence" value="ECO:0007669"/>
    <property type="project" value="TreeGrafter"/>
</dbReference>
<feature type="domain" description="Major facilitator superfamily (MFS) profile" evidence="7">
    <location>
        <begin position="50"/>
        <end position="548"/>
    </location>
</feature>
<dbReference type="EMBL" id="JANBVO010000034">
    <property type="protein sequence ID" value="KAJ9137446.1"/>
    <property type="molecule type" value="Genomic_DNA"/>
</dbReference>
<feature type="compositionally biased region" description="Basic and acidic residues" evidence="5">
    <location>
        <begin position="269"/>
        <end position="280"/>
    </location>
</feature>
<evidence type="ECO:0000259" key="7">
    <source>
        <dbReference type="PROSITE" id="PS50850"/>
    </source>
</evidence>
<dbReference type="AlphaFoldDB" id="A0AA38VF30"/>
<dbReference type="Proteomes" id="UP001174694">
    <property type="component" value="Unassembled WGS sequence"/>
</dbReference>
<sequence length="553" mass="59114">MAWSAEAAEPGAASSPPLAALDDVGGSTPGQSLPPPIPYTVFSKWQKRYLTYLLGYLCLASSLTATIYFPLISLLAQQYHTSVQAINLTITLYIVFQGLAPSFWSPLSDILGRRPVFLGTFAVYTAASLGLAFSDRSYVALALLRAAQSIGGSAVLSISYGVVADVSTHAERGSMLGPMLASGNLGPCLGPVIGGGAILASGQPRWCFWVLVIFGGVAVSLVGWTFPETRRTVVGNGAVPAEGIWRTWWAVSVQCLRRRRGRSATSGTVEKKDGDGKRQEATLASNGDADEKGAAHHQPGPDPDDVNACASGRGKLAIPNPFSSLRLIFFWDTFLILFLAASPYAVWYLVQTSIPVIYGRVPGGYGFNDLYVGLCYLAGGSGVIAGGVIAGRLMDWNYRHVARRAGFPTDGQAYHNIRDFPIEEARSRGSITILLVSVCAIVGFGWAVQRKVHPAVPLILQCYIGAKCTVLHQVFSALLVDIFPDKTGTAAASNNITRCALSAAVVAALQPLVSAMGRAWFFTLVALLDGGLCVMSVLILRRWGKAWRHKRKM</sequence>
<evidence type="ECO:0000256" key="1">
    <source>
        <dbReference type="ARBA" id="ARBA00004141"/>
    </source>
</evidence>
<feature type="region of interest" description="Disordered" evidence="5">
    <location>
        <begin position="264"/>
        <end position="306"/>
    </location>
</feature>
<dbReference type="Pfam" id="PF07690">
    <property type="entry name" value="MFS_1"/>
    <property type="match status" value="1"/>
</dbReference>
<dbReference type="PANTHER" id="PTHR23502:SF151">
    <property type="entry name" value="MAJOR FACILITATOR SUPERFAMILY (MFS) PROFILE DOMAIN-CONTAINING PROTEIN"/>
    <property type="match status" value="1"/>
</dbReference>
<feature type="transmembrane region" description="Helical" evidence="6">
    <location>
        <begin position="328"/>
        <end position="350"/>
    </location>
</feature>
<feature type="transmembrane region" description="Helical" evidence="6">
    <location>
        <begin position="431"/>
        <end position="449"/>
    </location>
</feature>
<evidence type="ECO:0000313" key="9">
    <source>
        <dbReference type="Proteomes" id="UP001174694"/>
    </source>
</evidence>
<comment type="subcellular location">
    <subcellularLocation>
        <location evidence="1">Membrane</location>
        <topology evidence="1">Multi-pass membrane protein</topology>
    </subcellularLocation>
</comment>
<gene>
    <name evidence="8" type="ORF">NKR23_g9148</name>
</gene>
<name>A0AA38VF30_9PEZI</name>
<keyword evidence="9" id="KW-1185">Reference proteome</keyword>
<dbReference type="InterPro" id="IPR011701">
    <property type="entry name" value="MFS"/>
</dbReference>
<dbReference type="InterPro" id="IPR020846">
    <property type="entry name" value="MFS_dom"/>
</dbReference>
<keyword evidence="3 6" id="KW-1133">Transmembrane helix</keyword>
<accession>A0AA38VF30</accession>
<comment type="caution">
    <text evidence="8">The sequence shown here is derived from an EMBL/GenBank/DDBJ whole genome shotgun (WGS) entry which is preliminary data.</text>
</comment>
<dbReference type="InterPro" id="IPR036259">
    <property type="entry name" value="MFS_trans_sf"/>
</dbReference>